<dbReference type="EMBL" id="JARBHB010000003">
    <property type="protein sequence ID" value="KAJ8890555.1"/>
    <property type="molecule type" value="Genomic_DNA"/>
</dbReference>
<protein>
    <submittedName>
        <fullName evidence="1">Uncharacterized protein</fullName>
    </submittedName>
</protein>
<evidence type="ECO:0000313" key="2">
    <source>
        <dbReference type="Proteomes" id="UP001159363"/>
    </source>
</evidence>
<organism evidence="1 2">
    <name type="scientific">Dryococelus australis</name>
    <dbReference type="NCBI Taxonomy" id="614101"/>
    <lineage>
        <taxon>Eukaryota</taxon>
        <taxon>Metazoa</taxon>
        <taxon>Ecdysozoa</taxon>
        <taxon>Arthropoda</taxon>
        <taxon>Hexapoda</taxon>
        <taxon>Insecta</taxon>
        <taxon>Pterygota</taxon>
        <taxon>Neoptera</taxon>
        <taxon>Polyneoptera</taxon>
        <taxon>Phasmatodea</taxon>
        <taxon>Verophasmatodea</taxon>
        <taxon>Anareolatae</taxon>
        <taxon>Phasmatidae</taxon>
        <taxon>Eurycanthinae</taxon>
        <taxon>Dryococelus</taxon>
    </lineage>
</organism>
<accession>A0ABQ9I1M6</accession>
<sequence>MIEMYRLRKYSNLNETCYYRFTSMTSKSCLKSDFLQKLQLTSEAVRQHLLRINLQVQHWIGNKHPRTDWEKENLFPVPKPLPLMTFFVLFPAAVLDAVTIVEAQTLVRVVLQCVKTVIVYDAGACPFS</sequence>
<dbReference type="Proteomes" id="UP001159363">
    <property type="component" value="Chromosome 3"/>
</dbReference>
<name>A0ABQ9I1M6_9NEOP</name>
<evidence type="ECO:0000313" key="1">
    <source>
        <dbReference type="EMBL" id="KAJ8890555.1"/>
    </source>
</evidence>
<gene>
    <name evidence="1" type="ORF">PR048_010064</name>
</gene>
<proteinExistence type="predicted"/>
<comment type="caution">
    <text evidence="1">The sequence shown here is derived from an EMBL/GenBank/DDBJ whole genome shotgun (WGS) entry which is preliminary data.</text>
</comment>
<reference evidence="1 2" key="1">
    <citation type="submission" date="2023-02" db="EMBL/GenBank/DDBJ databases">
        <title>LHISI_Scaffold_Assembly.</title>
        <authorList>
            <person name="Stuart O.P."/>
            <person name="Cleave R."/>
            <person name="Magrath M.J.L."/>
            <person name="Mikheyev A.S."/>
        </authorList>
    </citation>
    <scope>NUCLEOTIDE SEQUENCE [LARGE SCALE GENOMIC DNA]</scope>
    <source>
        <strain evidence="1">Daus_M_001</strain>
        <tissue evidence="1">Leg muscle</tissue>
    </source>
</reference>
<keyword evidence="2" id="KW-1185">Reference proteome</keyword>